<keyword evidence="2" id="KW-0238">DNA-binding</keyword>
<evidence type="ECO:0000313" key="7">
    <source>
        <dbReference type="Proteomes" id="UP001151287"/>
    </source>
</evidence>
<reference evidence="6" key="1">
    <citation type="journal article" date="2022" name="Cell">
        <title>Repeat-based holocentromeres influence genome architecture and karyotype evolution.</title>
        <authorList>
            <person name="Hofstatter P.G."/>
            <person name="Thangavel G."/>
            <person name="Lux T."/>
            <person name="Neumann P."/>
            <person name="Vondrak T."/>
            <person name="Novak P."/>
            <person name="Zhang M."/>
            <person name="Costa L."/>
            <person name="Castellani M."/>
            <person name="Scott A."/>
            <person name="Toegelov H."/>
            <person name="Fuchs J."/>
            <person name="Mata-Sucre Y."/>
            <person name="Dias Y."/>
            <person name="Vanzela A.L.L."/>
            <person name="Huettel B."/>
            <person name="Almeida C.C.S."/>
            <person name="Simkova H."/>
            <person name="Souza G."/>
            <person name="Pedrosa-Harand A."/>
            <person name="Macas J."/>
            <person name="Mayer K.F.X."/>
            <person name="Houben A."/>
            <person name="Marques A."/>
        </authorList>
    </citation>
    <scope>NUCLEOTIDE SEQUENCE</scope>
    <source>
        <strain evidence="6">RhyBre1mFocal</strain>
    </source>
</reference>
<dbReference type="InterPro" id="IPR009057">
    <property type="entry name" value="Homeodomain-like_sf"/>
</dbReference>
<keyword evidence="1" id="KW-0805">Transcription regulation</keyword>
<evidence type="ECO:0000256" key="2">
    <source>
        <dbReference type="ARBA" id="ARBA00023125"/>
    </source>
</evidence>
<dbReference type="InterPro" id="IPR046955">
    <property type="entry name" value="PHR1-like"/>
</dbReference>
<dbReference type="FunFam" id="1.10.10.60:FF:000002">
    <property type="entry name" value="Myb family transcription factor"/>
    <property type="match status" value="1"/>
</dbReference>
<evidence type="ECO:0000256" key="1">
    <source>
        <dbReference type="ARBA" id="ARBA00023015"/>
    </source>
</evidence>
<gene>
    <name evidence="6" type="ORF">LUZ63_011753</name>
</gene>
<dbReference type="Pfam" id="PF14379">
    <property type="entry name" value="Myb_CC_LHEQLE"/>
    <property type="match status" value="1"/>
</dbReference>
<comment type="caution">
    <text evidence="6">The sequence shown here is derived from an EMBL/GenBank/DDBJ whole genome shotgun (WGS) entry which is preliminary data.</text>
</comment>
<organism evidence="6 7">
    <name type="scientific">Rhynchospora breviuscula</name>
    <dbReference type="NCBI Taxonomy" id="2022672"/>
    <lineage>
        <taxon>Eukaryota</taxon>
        <taxon>Viridiplantae</taxon>
        <taxon>Streptophyta</taxon>
        <taxon>Embryophyta</taxon>
        <taxon>Tracheophyta</taxon>
        <taxon>Spermatophyta</taxon>
        <taxon>Magnoliopsida</taxon>
        <taxon>Liliopsida</taxon>
        <taxon>Poales</taxon>
        <taxon>Cyperaceae</taxon>
        <taxon>Cyperoideae</taxon>
        <taxon>Rhynchosporeae</taxon>
        <taxon>Rhynchospora</taxon>
    </lineage>
</organism>
<sequence>MNNKKLRVYDQATYGPIDGYFHENSNAKFYPNSVSLISSHSASNTPAFYTAERFMTVPEFNHQIESTNTFCKYPPKPIETESSRINYPYFCDNLMSSHERDALESVPKNSLNRNGRSINMVSCEDARMVFQQGFHHPYNGTNPFNSMIGKPTLYQRERQLLGPTTEVPIMSPHVSSSSSVVPNKTRIRWTQDLHERFVQCVNELGGADKATPKGILKLMNMEGLTIFHIKSHLQKYRIAKYIPESVEGKMEKRAQINDSGIEITEALRIQLEVQRRLHEQLEVQRNLQLRIEAQGRKLQQMFDEQLKASRNLIDTQNLGLDEMEMINAGNEFENTNFPSKIS</sequence>
<dbReference type="AlphaFoldDB" id="A0A9Q0HRA4"/>
<dbReference type="Gene3D" id="1.10.10.60">
    <property type="entry name" value="Homeodomain-like"/>
    <property type="match status" value="1"/>
</dbReference>
<keyword evidence="4" id="KW-0539">Nucleus</keyword>
<keyword evidence="3" id="KW-0804">Transcription</keyword>
<dbReference type="EMBL" id="JAMQYH010000003">
    <property type="protein sequence ID" value="KAJ1695055.1"/>
    <property type="molecule type" value="Genomic_DNA"/>
</dbReference>
<dbReference type="InterPro" id="IPR025756">
    <property type="entry name" value="Myb_CC_LHEQLE"/>
</dbReference>
<keyword evidence="7" id="KW-1185">Reference proteome</keyword>
<feature type="domain" description="HTH myb-type" evidence="5">
    <location>
        <begin position="182"/>
        <end position="241"/>
    </location>
</feature>
<dbReference type="GO" id="GO:0003677">
    <property type="term" value="F:DNA binding"/>
    <property type="evidence" value="ECO:0007669"/>
    <property type="project" value="UniProtKB-KW"/>
</dbReference>
<protein>
    <recommendedName>
        <fullName evidence="5">HTH myb-type domain-containing protein</fullName>
    </recommendedName>
</protein>
<dbReference type="NCBIfam" id="TIGR01557">
    <property type="entry name" value="myb_SHAQKYF"/>
    <property type="match status" value="1"/>
</dbReference>
<dbReference type="OrthoDB" id="551907at2759"/>
<dbReference type="PANTHER" id="PTHR31499">
    <property type="entry name" value="MYB FAMILY TRANSCRIPTION FACTOR PHL11"/>
    <property type="match status" value="1"/>
</dbReference>
<dbReference type="InterPro" id="IPR006447">
    <property type="entry name" value="Myb_dom_plants"/>
</dbReference>
<proteinExistence type="predicted"/>
<evidence type="ECO:0000256" key="3">
    <source>
        <dbReference type="ARBA" id="ARBA00023163"/>
    </source>
</evidence>
<dbReference type="PROSITE" id="PS51294">
    <property type="entry name" value="HTH_MYB"/>
    <property type="match status" value="1"/>
</dbReference>
<dbReference type="InterPro" id="IPR017930">
    <property type="entry name" value="Myb_dom"/>
</dbReference>
<dbReference type="SUPFAM" id="SSF46689">
    <property type="entry name" value="Homeodomain-like"/>
    <property type="match status" value="1"/>
</dbReference>
<evidence type="ECO:0000313" key="6">
    <source>
        <dbReference type="EMBL" id="KAJ1695055.1"/>
    </source>
</evidence>
<evidence type="ECO:0000259" key="5">
    <source>
        <dbReference type="PROSITE" id="PS51294"/>
    </source>
</evidence>
<dbReference type="InterPro" id="IPR001005">
    <property type="entry name" value="SANT/Myb"/>
</dbReference>
<dbReference type="Proteomes" id="UP001151287">
    <property type="component" value="Unassembled WGS sequence"/>
</dbReference>
<evidence type="ECO:0000256" key="4">
    <source>
        <dbReference type="ARBA" id="ARBA00023242"/>
    </source>
</evidence>
<dbReference type="PANTHER" id="PTHR31499:SF80">
    <property type="entry name" value="HTH MYB-TYPE DOMAIN-CONTAINING PROTEIN"/>
    <property type="match status" value="1"/>
</dbReference>
<accession>A0A9Q0HRA4</accession>
<dbReference type="GO" id="GO:0003700">
    <property type="term" value="F:DNA-binding transcription factor activity"/>
    <property type="evidence" value="ECO:0007669"/>
    <property type="project" value="InterPro"/>
</dbReference>
<dbReference type="Pfam" id="PF00249">
    <property type="entry name" value="Myb_DNA-binding"/>
    <property type="match status" value="1"/>
</dbReference>
<name>A0A9Q0HRA4_9POAL</name>